<keyword evidence="3" id="KW-1185">Reference proteome</keyword>
<dbReference type="PANTHER" id="PTHR23026">
    <property type="entry name" value="NADPH NITROREDUCTASE"/>
    <property type="match status" value="1"/>
</dbReference>
<dbReference type="Pfam" id="PF00881">
    <property type="entry name" value="Nitroreductase"/>
    <property type="match status" value="1"/>
</dbReference>
<feature type="domain" description="Nitroreductase" evidence="1">
    <location>
        <begin position="236"/>
        <end position="303"/>
    </location>
</feature>
<reference evidence="3" key="1">
    <citation type="submission" date="2016-10" db="EMBL/GenBank/DDBJ databases">
        <authorList>
            <person name="Varghese N."/>
            <person name="Submissions S."/>
        </authorList>
    </citation>
    <scope>NUCLEOTIDE SEQUENCE [LARGE SCALE GENOMIC DNA]</scope>
    <source>
        <strain evidence="3">DSM 44498</strain>
    </source>
</reference>
<proteinExistence type="predicted"/>
<protein>
    <submittedName>
        <fullName evidence="2">Nitroreductase family protein</fullName>
    </submittedName>
</protein>
<dbReference type="GO" id="GO:0016491">
    <property type="term" value="F:oxidoreductase activity"/>
    <property type="evidence" value="ECO:0007669"/>
    <property type="project" value="InterPro"/>
</dbReference>
<sequence>MGTAAETMPSWRTIESVVASACRAPSLHNSQPWRWVLEPEGLTLSSDPDRILPATDSFGRQMVVSCGAALNHLKYALLEHHWDSVIERMPHSANRECLATVAFTPTAEVSESEISMATAIARRYTERLPMSAPTSWDDTLAQVTELAERAGTHVEDIGDRARPALEAMSLRLRGLRRENPVYQAELRWWAGHALYPDGIPSAALPAAPPGTVPVGREFPPGTATCDPGDLEDRAAILVLTTGSDSRLNWLRCGEALSALLLACTARGLGTCPVTHMTELGETRTRVGELLEGDGLPQVLIRVGIGPRAEPLSTTPRRPLSEVLFRDRSEA</sequence>
<dbReference type="SUPFAM" id="SSF55469">
    <property type="entry name" value="FMN-dependent nitroreductase-like"/>
    <property type="match status" value="1"/>
</dbReference>
<dbReference type="Gene3D" id="3.40.109.10">
    <property type="entry name" value="NADH Oxidase"/>
    <property type="match status" value="1"/>
</dbReference>
<accession>A0A1H4IAL2</accession>
<dbReference type="InterPro" id="IPR050627">
    <property type="entry name" value="Nitroreductase/BluB"/>
</dbReference>
<dbReference type="InterPro" id="IPR000415">
    <property type="entry name" value="Nitroreductase-like"/>
</dbReference>
<dbReference type="InterPro" id="IPR029479">
    <property type="entry name" value="Nitroreductase"/>
</dbReference>
<dbReference type="RefSeq" id="WP_072946281.1">
    <property type="nucleotide sequence ID" value="NZ_FNSV01000002.1"/>
</dbReference>
<dbReference type="Proteomes" id="UP000183561">
    <property type="component" value="Unassembled WGS sequence"/>
</dbReference>
<evidence type="ECO:0000313" key="2">
    <source>
        <dbReference type="EMBL" id="SEB31097.1"/>
    </source>
</evidence>
<dbReference type="NCBIfam" id="NF047509">
    <property type="entry name" value="Rv3131_FMN_oxido"/>
    <property type="match status" value="1"/>
</dbReference>
<evidence type="ECO:0000259" key="1">
    <source>
        <dbReference type="Pfam" id="PF00881"/>
    </source>
</evidence>
<organism evidence="2 3">
    <name type="scientific">Rhodococcus koreensis</name>
    <dbReference type="NCBI Taxonomy" id="99653"/>
    <lineage>
        <taxon>Bacteria</taxon>
        <taxon>Bacillati</taxon>
        <taxon>Actinomycetota</taxon>
        <taxon>Actinomycetes</taxon>
        <taxon>Mycobacteriales</taxon>
        <taxon>Nocardiaceae</taxon>
        <taxon>Rhodococcus</taxon>
    </lineage>
</organism>
<evidence type="ECO:0000313" key="3">
    <source>
        <dbReference type="Proteomes" id="UP000183561"/>
    </source>
</evidence>
<dbReference type="AlphaFoldDB" id="A0A1H4IAL2"/>
<dbReference type="PANTHER" id="PTHR23026:SF123">
    <property type="entry name" value="NAD(P)H NITROREDUCTASE RV3131-RELATED"/>
    <property type="match status" value="1"/>
</dbReference>
<dbReference type="OrthoDB" id="8156917at2"/>
<gene>
    <name evidence="2" type="ORF">SAMN04490239_0286</name>
</gene>
<dbReference type="EMBL" id="FNSV01000002">
    <property type="protein sequence ID" value="SEB31097.1"/>
    <property type="molecule type" value="Genomic_DNA"/>
</dbReference>
<name>A0A1H4IAL2_9NOCA</name>